<sequence length="177" mass="19529">MKRLLQLISGRRSTRASVQVSLCSHLPQGAKRVYWLSEKLDHDPEQLAQTHALTKDHSRPYMGLAGKYGLFATASWWQAVNSGRMPTRRVAGVISRVYRAGQDNSGPVNTVTVERPDGSSETIGIYINDQKDRGYFVPGNFVEIIYALDDCKPQPDGRVEQAEIALEVVVASKTAAA</sequence>
<reference evidence="1 2" key="1">
    <citation type="submission" date="2020-08" db="EMBL/GenBank/DDBJ databases">
        <title>Streptomycin Non-resistant strain, P. mexicana.</title>
        <authorList>
            <person name="Ganesh-Kumar S."/>
            <person name="Zhe T."/>
            <person name="Yu Z."/>
            <person name="Min Y."/>
        </authorList>
    </citation>
    <scope>NUCLEOTIDE SEQUENCE [LARGE SCALE GENOMIC DNA]</scope>
    <source>
        <strain evidence="1 2">GTZY2</strain>
    </source>
</reference>
<dbReference type="AlphaFoldDB" id="A0A7G9TD80"/>
<organism evidence="1 2">
    <name type="scientific">Pseudoxanthomonas mexicana</name>
    <dbReference type="NCBI Taxonomy" id="128785"/>
    <lineage>
        <taxon>Bacteria</taxon>
        <taxon>Pseudomonadati</taxon>
        <taxon>Pseudomonadota</taxon>
        <taxon>Gammaproteobacteria</taxon>
        <taxon>Lysobacterales</taxon>
        <taxon>Lysobacteraceae</taxon>
        <taxon>Pseudoxanthomonas</taxon>
    </lineage>
</organism>
<dbReference type="GeneID" id="81469519"/>
<accession>A0A7G9TD80</accession>
<proteinExistence type="predicted"/>
<dbReference type="EMBL" id="CP060731">
    <property type="protein sequence ID" value="QNN78055.1"/>
    <property type="molecule type" value="Genomic_DNA"/>
</dbReference>
<protein>
    <submittedName>
        <fullName evidence="1">Uncharacterized protein</fullName>
    </submittedName>
</protein>
<evidence type="ECO:0000313" key="1">
    <source>
        <dbReference type="EMBL" id="QNN78055.1"/>
    </source>
</evidence>
<evidence type="ECO:0000313" key="2">
    <source>
        <dbReference type="Proteomes" id="UP000515838"/>
    </source>
</evidence>
<dbReference type="Proteomes" id="UP000515838">
    <property type="component" value="Chromosome"/>
</dbReference>
<dbReference type="RefSeq" id="WP_187573525.1">
    <property type="nucleotide sequence ID" value="NZ_CP060731.1"/>
</dbReference>
<name>A0A7G9TD80_PSEMX</name>
<gene>
    <name evidence="1" type="ORF">IAE60_00995</name>
</gene>